<evidence type="ECO:0000313" key="3">
    <source>
        <dbReference type="RefSeq" id="XP_025414196.1"/>
    </source>
</evidence>
<organism evidence="2 3">
    <name type="scientific">Sipha flava</name>
    <name type="common">yellow sugarcane aphid</name>
    <dbReference type="NCBI Taxonomy" id="143950"/>
    <lineage>
        <taxon>Eukaryota</taxon>
        <taxon>Metazoa</taxon>
        <taxon>Ecdysozoa</taxon>
        <taxon>Arthropoda</taxon>
        <taxon>Hexapoda</taxon>
        <taxon>Insecta</taxon>
        <taxon>Pterygota</taxon>
        <taxon>Neoptera</taxon>
        <taxon>Paraneoptera</taxon>
        <taxon>Hemiptera</taxon>
        <taxon>Sternorrhyncha</taxon>
        <taxon>Aphidomorpha</taxon>
        <taxon>Aphidoidea</taxon>
        <taxon>Aphididae</taxon>
        <taxon>Sipha</taxon>
    </lineage>
</organism>
<sequence length="197" mass="23176">MREVIVIDPLVMYVLVYVDELGFRGFNSPTSYDGFDENVAMDIIDEQIEEANQGDFLSYQDIQNDMERYKQNQQDIINEQGLMLKRVQQWHENLRPILEEEEKRTEFDIHEYGTRLLNCFKSIGEQKTFKELIELVGGSAQVEVSRYFLSTLMMTNTYNLKLTKSSDGEMIIELLKKERHHEELQVNIGNQVNQEPK</sequence>
<keyword evidence="2" id="KW-1185">Reference proteome</keyword>
<name>A0A8B8FUY7_9HEMI</name>
<gene>
    <name evidence="3" type="primary">LOC112686213</name>
</gene>
<dbReference type="OrthoDB" id="10038475at2759"/>
<reference evidence="3" key="1">
    <citation type="submission" date="2025-08" db="UniProtKB">
        <authorList>
            <consortium name="RefSeq"/>
        </authorList>
    </citation>
    <scope>IDENTIFICATION</scope>
    <source>
        <tissue evidence="3">Whole body</tissue>
    </source>
</reference>
<dbReference type="Pfam" id="PF16858">
    <property type="entry name" value="CNDH2_C"/>
    <property type="match status" value="1"/>
</dbReference>
<evidence type="ECO:0000259" key="1">
    <source>
        <dbReference type="Pfam" id="PF16858"/>
    </source>
</evidence>
<dbReference type="InterPro" id="IPR031739">
    <property type="entry name" value="Ncaph2"/>
</dbReference>
<dbReference type="RefSeq" id="XP_025414196.1">
    <property type="nucleotide sequence ID" value="XM_025558411.1"/>
</dbReference>
<dbReference type="PANTHER" id="PTHR14324:SF3">
    <property type="entry name" value="CONDENSIN-2 COMPLEX SUBUNIT H2"/>
    <property type="match status" value="1"/>
</dbReference>
<accession>A0A8B8FUY7</accession>
<evidence type="ECO:0000313" key="2">
    <source>
        <dbReference type="Proteomes" id="UP000694846"/>
    </source>
</evidence>
<dbReference type="GO" id="GO:0003682">
    <property type="term" value="F:chromatin binding"/>
    <property type="evidence" value="ECO:0007669"/>
    <property type="project" value="TreeGrafter"/>
</dbReference>
<dbReference type="GO" id="GO:0051306">
    <property type="term" value="P:mitotic sister chromatid separation"/>
    <property type="evidence" value="ECO:0007669"/>
    <property type="project" value="TreeGrafter"/>
</dbReference>
<dbReference type="GO" id="GO:0010032">
    <property type="term" value="P:meiotic chromosome condensation"/>
    <property type="evidence" value="ECO:0007669"/>
    <property type="project" value="TreeGrafter"/>
</dbReference>
<feature type="domain" description="Condensin-2 complex subunit H2 C-terminal" evidence="1">
    <location>
        <begin position="59"/>
        <end position="184"/>
    </location>
</feature>
<dbReference type="GO" id="GO:0005634">
    <property type="term" value="C:nucleus"/>
    <property type="evidence" value="ECO:0007669"/>
    <property type="project" value="TreeGrafter"/>
</dbReference>
<dbReference type="PANTHER" id="PTHR14324">
    <property type="entry name" value="CONDENSIN-2 COMPLEX SUBUNIT H2"/>
    <property type="match status" value="1"/>
</dbReference>
<dbReference type="AlphaFoldDB" id="A0A8B8FUY7"/>
<dbReference type="GO" id="GO:0000796">
    <property type="term" value="C:condensin complex"/>
    <property type="evidence" value="ECO:0007669"/>
    <property type="project" value="TreeGrafter"/>
</dbReference>
<dbReference type="InterPro" id="IPR031737">
    <property type="entry name" value="CNDH2_C"/>
</dbReference>
<protein>
    <submittedName>
        <fullName evidence="3">Condensin-2 complex subunit H2-like isoform X1</fullName>
    </submittedName>
</protein>
<proteinExistence type="predicted"/>
<dbReference type="Proteomes" id="UP000694846">
    <property type="component" value="Unplaced"/>
</dbReference>
<dbReference type="GeneID" id="112686213"/>